<dbReference type="AlphaFoldDB" id="A0A1B9J117"/>
<feature type="region of interest" description="Disordered" evidence="1">
    <location>
        <begin position="81"/>
        <end position="116"/>
    </location>
</feature>
<accession>A0A1B9J117</accession>
<protein>
    <recommendedName>
        <fullName evidence="4">RFX-type winged-helix domain-containing protein</fullName>
    </recommendedName>
</protein>
<proteinExistence type="predicted"/>
<feature type="compositionally biased region" description="Low complexity" evidence="1">
    <location>
        <begin position="99"/>
        <end position="108"/>
    </location>
</feature>
<evidence type="ECO:0000256" key="1">
    <source>
        <dbReference type="SAM" id="MobiDB-lite"/>
    </source>
</evidence>
<name>A0A1B9J117_9TREE</name>
<evidence type="ECO:0008006" key="4">
    <source>
        <dbReference type="Google" id="ProtNLM"/>
    </source>
</evidence>
<dbReference type="Proteomes" id="UP000092583">
    <property type="component" value="Unassembled WGS sequence"/>
</dbReference>
<feature type="compositionally biased region" description="Acidic residues" evidence="1">
    <location>
        <begin position="455"/>
        <end position="474"/>
    </location>
</feature>
<feature type="region of interest" description="Disordered" evidence="1">
    <location>
        <begin position="325"/>
        <end position="363"/>
    </location>
</feature>
<dbReference type="OrthoDB" id="2565196at2759"/>
<keyword evidence="3" id="KW-1185">Reference proteome</keyword>
<evidence type="ECO:0000313" key="2">
    <source>
        <dbReference type="EMBL" id="OCF61463.1"/>
    </source>
</evidence>
<dbReference type="EMBL" id="KI669459">
    <property type="protein sequence ID" value="OCF61463.1"/>
    <property type="molecule type" value="Genomic_DNA"/>
</dbReference>
<gene>
    <name evidence="2" type="ORF">L486_01111</name>
</gene>
<organism evidence="2 3">
    <name type="scientific">Kwoniella mangroviensis CBS 10435</name>
    <dbReference type="NCBI Taxonomy" id="1331196"/>
    <lineage>
        <taxon>Eukaryota</taxon>
        <taxon>Fungi</taxon>
        <taxon>Dikarya</taxon>
        <taxon>Basidiomycota</taxon>
        <taxon>Agaricomycotina</taxon>
        <taxon>Tremellomycetes</taxon>
        <taxon>Tremellales</taxon>
        <taxon>Cryptococcaceae</taxon>
        <taxon>Kwoniella</taxon>
    </lineage>
</organism>
<sequence length="498" mass="56931">MSKVIYHKPDKPKDRTFTPQDCRQCMSCGKCWPWVTFDVEIVHHTSNVCTRCAAPEIEAKKWTELGQQMQKDLLRARQKLSDHRTAVATPQHRQSAIVQPQRQPQTQPETRRAVSGEVKKKFLSDEQLAAIRTNLPVLRSIKEPQRAILWIELTFRPQSVTPPQAPSSISQLTIYQAYKAFFDTLSSHPDSHICPTDTPLMDGSQLIKLIIKIYQEVGVRMIGKPQYSIEGLEWRPLDLSRTNQAQPQIQSGMGYNAEVSQVPVMQHQHHQQHQQHQYQHNGSLYQLPPPRPQMRHNNVPSPTEFFTQSLPHLIHQHQPQYPPVLPQTINPPQTQPYPVSHPTHDRPQAHPQLNPPTIPSANTVKSRLTPKIQDNNAVNPDKNSKVDSKHVMMEVDEDDWTVFSFKPLVGRSKKDNISQSLSKDQKINAELSVQPRHSHTKSSQSPKDTKTKNDQEEEIDELDDDNDDDNDDDINMNVKLENGRDRAGSEDEVGDMLI</sequence>
<feature type="region of interest" description="Disordered" evidence="1">
    <location>
        <begin position="413"/>
        <end position="498"/>
    </location>
</feature>
<evidence type="ECO:0000313" key="3">
    <source>
        <dbReference type="Proteomes" id="UP000092583"/>
    </source>
</evidence>
<reference evidence="2 3" key="1">
    <citation type="submission" date="2013-07" db="EMBL/GenBank/DDBJ databases">
        <title>The Genome Sequence of Kwoniella mangroviensis CBS10435.</title>
        <authorList>
            <consortium name="The Broad Institute Genome Sequencing Platform"/>
            <person name="Cuomo C."/>
            <person name="Litvintseva A."/>
            <person name="Chen Y."/>
            <person name="Heitman J."/>
            <person name="Sun S."/>
            <person name="Springer D."/>
            <person name="Dromer F."/>
            <person name="Young S.K."/>
            <person name="Zeng Q."/>
            <person name="Gargeya S."/>
            <person name="Fitzgerald M."/>
            <person name="Abouelleil A."/>
            <person name="Alvarado L."/>
            <person name="Berlin A.M."/>
            <person name="Chapman S.B."/>
            <person name="Dewar J."/>
            <person name="Goldberg J."/>
            <person name="Griggs A."/>
            <person name="Gujja S."/>
            <person name="Hansen M."/>
            <person name="Howarth C."/>
            <person name="Imamovic A."/>
            <person name="Larimer J."/>
            <person name="McCowan C."/>
            <person name="Murphy C."/>
            <person name="Pearson M."/>
            <person name="Priest M."/>
            <person name="Roberts A."/>
            <person name="Saif S."/>
            <person name="Shea T."/>
            <person name="Sykes S."/>
            <person name="Wortman J."/>
            <person name="Nusbaum C."/>
            <person name="Birren B."/>
        </authorList>
    </citation>
    <scope>NUCLEOTIDE SEQUENCE [LARGE SCALE GENOMIC DNA]</scope>
    <source>
        <strain evidence="2 3">CBS 10435</strain>
    </source>
</reference>
<reference evidence="3" key="2">
    <citation type="submission" date="2013-12" db="EMBL/GenBank/DDBJ databases">
        <title>Evolution of pathogenesis and genome organization in the Tremellales.</title>
        <authorList>
            <person name="Cuomo C."/>
            <person name="Litvintseva A."/>
            <person name="Heitman J."/>
            <person name="Chen Y."/>
            <person name="Sun S."/>
            <person name="Springer D."/>
            <person name="Dromer F."/>
            <person name="Young S."/>
            <person name="Zeng Q."/>
            <person name="Chapman S."/>
            <person name="Gujja S."/>
            <person name="Saif S."/>
            <person name="Birren B."/>
        </authorList>
    </citation>
    <scope>NUCLEOTIDE SEQUENCE [LARGE SCALE GENOMIC DNA]</scope>
    <source>
        <strain evidence="3">CBS 10435</strain>
    </source>
</reference>